<evidence type="ECO:0000256" key="2">
    <source>
        <dbReference type="SAM" id="SignalP"/>
    </source>
</evidence>
<dbReference type="Pfam" id="PF13416">
    <property type="entry name" value="SBP_bac_8"/>
    <property type="match status" value="1"/>
</dbReference>
<dbReference type="AlphaFoldDB" id="A0AA45WXV3"/>
<proteinExistence type="predicted"/>
<name>A0AA45WXV3_9CLOT</name>
<protein>
    <submittedName>
        <fullName evidence="3">Iron(III) transport system substrate-binding protein</fullName>
    </submittedName>
</protein>
<keyword evidence="4" id="KW-1185">Reference proteome</keyword>
<dbReference type="CDD" id="cd13551">
    <property type="entry name" value="PBP2_Fbp_like_5"/>
    <property type="match status" value="1"/>
</dbReference>
<feature type="chain" id="PRO_5041442624" evidence="2">
    <location>
        <begin position="22"/>
        <end position="343"/>
    </location>
</feature>
<dbReference type="GO" id="GO:0015888">
    <property type="term" value="P:thiamine transport"/>
    <property type="evidence" value="ECO:0007669"/>
    <property type="project" value="TreeGrafter"/>
</dbReference>
<dbReference type="EMBL" id="FXUF01000013">
    <property type="protein sequence ID" value="SMP65817.1"/>
    <property type="molecule type" value="Genomic_DNA"/>
</dbReference>
<evidence type="ECO:0000313" key="4">
    <source>
        <dbReference type="Proteomes" id="UP001158066"/>
    </source>
</evidence>
<dbReference type="GO" id="GO:0030288">
    <property type="term" value="C:outer membrane-bounded periplasmic space"/>
    <property type="evidence" value="ECO:0007669"/>
    <property type="project" value="TreeGrafter"/>
</dbReference>
<reference evidence="3" key="1">
    <citation type="submission" date="2017-05" db="EMBL/GenBank/DDBJ databases">
        <authorList>
            <person name="Varghese N."/>
            <person name="Submissions S."/>
        </authorList>
    </citation>
    <scope>NUCLEOTIDE SEQUENCE</scope>
    <source>
        <strain evidence="3">Su22</strain>
    </source>
</reference>
<sequence length="343" mass="38092">MKKWICLIVIAMMLLTLPACGQKEGSGELVIYSNSLTDGRGEWVEEKAKEAGFTVTAVQVGGGDLANRLIAEKNNPVADIVFGLNTMGFESLKNENVLLEYVPEWAGEVEEGMNDKDGYYHSLVKQAILLIYSQDVYSEATGPQDWTDLWENPAFHGQYFLFSSLSGGTTRAVISGILVRYLDENGELGVSEEGWEAVKQLYDNGYIAKEGEEFYALLAEGTTPMGQMWSSGLAAREEQYGVKSYYAKPAVGVPYVVEQIGIIDGSSNIDEAKKFLDWFGSAEVQGKWAEEFYSLPANKEALSFAPEYIRAIDESLTVQDIDWGFVGAHIEKWAEKIELEIMR</sequence>
<comment type="caution">
    <text evidence="3">The sequence shown here is derived from an EMBL/GenBank/DDBJ whole genome shotgun (WGS) entry which is preliminary data.</text>
</comment>
<dbReference type="RefSeq" id="WP_283410183.1">
    <property type="nucleotide sequence ID" value="NZ_FXUF01000013.1"/>
</dbReference>
<dbReference type="Proteomes" id="UP001158066">
    <property type="component" value="Unassembled WGS sequence"/>
</dbReference>
<accession>A0AA45WXV3</accession>
<dbReference type="GO" id="GO:0030975">
    <property type="term" value="F:thiamine binding"/>
    <property type="evidence" value="ECO:0007669"/>
    <property type="project" value="TreeGrafter"/>
</dbReference>
<evidence type="ECO:0000256" key="1">
    <source>
        <dbReference type="ARBA" id="ARBA00022729"/>
    </source>
</evidence>
<dbReference type="InterPro" id="IPR006059">
    <property type="entry name" value="SBP"/>
</dbReference>
<keyword evidence="1 2" id="KW-0732">Signal</keyword>
<dbReference type="GO" id="GO:0030976">
    <property type="term" value="F:thiamine pyrophosphate binding"/>
    <property type="evidence" value="ECO:0007669"/>
    <property type="project" value="TreeGrafter"/>
</dbReference>
<dbReference type="Gene3D" id="3.40.190.10">
    <property type="entry name" value="Periplasmic binding protein-like II"/>
    <property type="match status" value="2"/>
</dbReference>
<dbReference type="PANTHER" id="PTHR30006">
    <property type="entry name" value="THIAMINE-BINDING PERIPLASMIC PROTEIN-RELATED"/>
    <property type="match status" value="1"/>
</dbReference>
<evidence type="ECO:0000313" key="3">
    <source>
        <dbReference type="EMBL" id="SMP65817.1"/>
    </source>
</evidence>
<gene>
    <name evidence="3" type="ORF">SAMN06296020_11336</name>
</gene>
<dbReference type="PANTHER" id="PTHR30006:SF2">
    <property type="entry name" value="ABC TRANSPORTER SUBSTRATE-BINDING PROTEIN"/>
    <property type="match status" value="1"/>
</dbReference>
<dbReference type="SUPFAM" id="SSF53850">
    <property type="entry name" value="Periplasmic binding protein-like II"/>
    <property type="match status" value="1"/>
</dbReference>
<feature type="signal peptide" evidence="2">
    <location>
        <begin position="1"/>
        <end position="21"/>
    </location>
</feature>
<organism evidence="3 4">
    <name type="scientific">Anoxynatronum buryatiense</name>
    <dbReference type="NCBI Taxonomy" id="489973"/>
    <lineage>
        <taxon>Bacteria</taxon>
        <taxon>Bacillati</taxon>
        <taxon>Bacillota</taxon>
        <taxon>Clostridia</taxon>
        <taxon>Eubacteriales</taxon>
        <taxon>Clostridiaceae</taxon>
        <taxon>Anoxynatronum</taxon>
    </lineage>
</organism>